<dbReference type="Proteomes" id="UP000887540">
    <property type="component" value="Unplaced"/>
</dbReference>
<evidence type="ECO:0000256" key="2">
    <source>
        <dbReference type="SAM" id="Phobius"/>
    </source>
</evidence>
<protein>
    <submittedName>
        <fullName evidence="4">Uncharacterized protein</fullName>
    </submittedName>
</protein>
<keyword evidence="2" id="KW-0472">Membrane</keyword>
<reference evidence="4" key="1">
    <citation type="submission" date="2022-11" db="UniProtKB">
        <authorList>
            <consortium name="WormBaseParasite"/>
        </authorList>
    </citation>
    <scope>IDENTIFICATION</scope>
</reference>
<evidence type="ECO:0000256" key="1">
    <source>
        <dbReference type="SAM" id="Coils"/>
    </source>
</evidence>
<name>A0A914DQ36_9BILA</name>
<organism evidence="3 4">
    <name type="scientific">Acrobeloides nanus</name>
    <dbReference type="NCBI Taxonomy" id="290746"/>
    <lineage>
        <taxon>Eukaryota</taxon>
        <taxon>Metazoa</taxon>
        <taxon>Ecdysozoa</taxon>
        <taxon>Nematoda</taxon>
        <taxon>Chromadorea</taxon>
        <taxon>Rhabditida</taxon>
        <taxon>Tylenchina</taxon>
        <taxon>Cephalobomorpha</taxon>
        <taxon>Cephaloboidea</taxon>
        <taxon>Cephalobidae</taxon>
        <taxon>Acrobeloides</taxon>
    </lineage>
</organism>
<keyword evidence="2" id="KW-1133">Transmembrane helix</keyword>
<dbReference type="PANTHER" id="PTHR11161">
    <property type="entry name" value="O-ACYLTRANSFERASE"/>
    <property type="match status" value="1"/>
</dbReference>
<evidence type="ECO:0000313" key="4">
    <source>
        <dbReference type="WBParaSite" id="ACRNAN_scaffold3270.g25441.t1"/>
    </source>
</evidence>
<sequence length="295" mass="35454">MVLNPLMNRKVEEFEEEIEPKKHPNDPRKLHEDVRFFLINIDEPRRKAAWLKEKHQHLLQKNDELSVKEAGSIFNRKERENQEMTRLSLELEYRDEEEKEKRKREEGKKKIMGILTEVNWSKEEIQEKYAYLHYDFFNTSRAMDKVIMGIILGIGILAALVDYFLLPEDSINRKMDSFFFVSGVLLAFIWFKEFKKDKRKVMSVQGWVLFYVHRIVRLTPPYYIAVIFYTYVFRSLTSNMPLYLIQGIDQFSPVLYCQKNWWTNFLFINNLCFGQGWYVATDMQMVRNKNGIERG</sequence>
<feature type="transmembrane region" description="Helical" evidence="2">
    <location>
        <begin position="146"/>
        <end position="165"/>
    </location>
</feature>
<evidence type="ECO:0000313" key="3">
    <source>
        <dbReference type="Proteomes" id="UP000887540"/>
    </source>
</evidence>
<feature type="coiled-coil region" evidence="1">
    <location>
        <begin position="79"/>
        <end position="106"/>
    </location>
</feature>
<dbReference type="PANTHER" id="PTHR11161:SF55">
    <property type="entry name" value="NOSE RESISTANT-TO-FLUOXETINE PROTEIN N-TERMINAL DOMAIN-CONTAINING PROTEIN"/>
    <property type="match status" value="1"/>
</dbReference>
<proteinExistence type="predicted"/>
<feature type="transmembrane region" description="Helical" evidence="2">
    <location>
        <begin position="177"/>
        <end position="194"/>
    </location>
</feature>
<dbReference type="InterPro" id="IPR052728">
    <property type="entry name" value="O2_lipid_transport_reg"/>
</dbReference>
<keyword evidence="2" id="KW-0812">Transmembrane</keyword>
<accession>A0A914DQ36</accession>
<dbReference type="WBParaSite" id="ACRNAN_scaffold3270.g25441.t1">
    <property type="protein sequence ID" value="ACRNAN_scaffold3270.g25441.t1"/>
    <property type="gene ID" value="ACRNAN_scaffold3270.g25441"/>
</dbReference>
<keyword evidence="3" id="KW-1185">Reference proteome</keyword>
<feature type="transmembrane region" description="Helical" evidence="2">
    <location>
        <begin position="261"/>
        <end position="280"/>
    </location>
</feature>
<dbReference type="AlphaFoldDB" id="A0A914DQ36"/>
<feature type="transmembrane region" description="Helical" evidence="2">
    <location>
        <begin position="215"/>
        <end position="233"/>
    </location>
</feature>
<keyword evidence="1" id="KW-0175">Coiled coil</keyword>